<feature type="transmembrane region" description="Helical" evidence="6">
    <location>
        <begin position="130"/>
        <end position="153"/>
    </location>
</feature>
<feature type="transmembrane region" description="Helical" evidence="6">
    <location>
        <begin position="261"/>
        <end position="279"/>
    </location>
</feature>
<evidence type="ECO:0000259" key="7">
    <source>
        <dbReference type="PROSITE" id="PS50850"/>
    </source>
</evidence>
<dbReference type="Pfam" id="PF07690">
    <property type="entry name" value="MFS_1"/>
    <property type="match status" value="1"/>
</dbReference>
<keyword evidence="2" id="KW-1003">Cell membrane</keyword>
<dbReference type="InterPro" id="IPR020846">
    <property type="entry name" value="MFS_dom"/>
</dbReference>
<feature type="transmembrane region" description="Helical" evidence="6">
    <location>
        <begin position="311"/>
        <end position="334"/>
    </location>
</feature>
<dbReference type="GeneID" id="1443584"/>
<dbReference type="InterPro" id="IPR050189">
    <property type="entry name" value="MFS_Efflux_Transporters"/>
</dbReference>
<keyword evidence="5 6" id="KW-0472">Membrane</keyword>
<organism evidence="8 9">
    <name type="scientific">Pyrococcus horikoshii</name>
    <dbReference type="NCBI Taxonomy" id="53953"/>
    <lineage>
        <taxon>Archaea</taxon>
        <taxon>Methanobacteriati</taxon>
        <taxon>Methanobacteriota</taxon>
        <taxon>Thermococci</taxon>
        <taxon>Thermococcales</taxon>
        <taxon>Thermococcaceae</taxon>
        <taxon>Pyrococcus</taxon>
    </lineage>
</organism>
<comment type="caution">
    <text evidence="8">The sequence shown here is derived from an EMBL/GenBank/DDBJ whole genome shotgun (WGS) entry which is preliminary data.</text>
</comment>
<dbReference type="PANTHER" id="PTHR43124">
    <property type="entry name" value="PURINE EFFLUX PUMP PBUE"/>
    <property type="match status" value="1"/>
</dbReference>
<evidence type="ECO:0000256" key="3">
    <source>
        <dbReference type="ARBA" id="ARBA00022692"/>
    </source>
</evidence>
<evidence type="ECO:0000256" key="4">
    <source>
        <dbReference type="ARBA" id="ARBA00022989"/>
    </source>
</evidence>
<dbReference type="PANTHER" id="PTHR43124:SF3">
    <property type="entry name" value="CHLORAMPHENICOL EFFLUX PUMP RV0191"/>
    <property type="match status" value="1"/>
</dbReference>
<dbReference type="PROSITE" id="PS50850">
    <property type="entry name" value="MFS"/>
    <property type="match status" value="1"/>
</dbReference>
<comment type="subcellular location">
    <subcellularLocation>
        <location evidence="1">Cell membrane</location>
        <topology evidence="1">Multi-pass membrane protein</topology>
    </subcellularLocation>
</comment>
<dbReference type="AlphaFoldDB" id="A0A832T4U1"/>
<proteinExistence type="predicted"/>
<gene>
    <name evidence="8" type="ORF">HA331_00585</name>
</gene>
<feature type="transmembrane region" description="Helical" evidence="6">
    <location>
        <begin position="97"/>
        <end position="118"/>
    </location>
</feature>
<dbReference type="GO" id="GO:0022857">
    <property type="term" value="F:transmembrane transporter activity"/>
    <property type="evidence" value="ECO:0007669"/>
    <property type="project" value="InterPro"/>
</dbReference>
<dbReference type="Gene3D" id="1.20.1250.20">
    <property type="entry name" value="MFS general substrate transporter like domains"/>
    <property type="match status" value="2"/>
</dbReference>
<evidence type="ECO:0000313" key="8">
    <source>
        <dbReference type="EMBL" id="HII60271.1"/>
    </source>
</evidence>
<dbReference type="EMBL" id="DUJN01000002">
    <property type="protein sequence ID" value="HII60271.1"/>
    <property type="molecule type" value="Genomic_DNA"/>
</dbReference>
<accession>A0A832T4U1</accession>
<keyword evidence="4 6" id="KW-1133">Transmembrane helix</keyword>
<dbReference type="Proteomes" id="UP000617544">
    <property type="component" value="Unassembled WGS sequence"/>
</dbReference>
<dbReference type="InterPro" id="IPR036259">
    <property type="entry name" value="MFS_trans_sf"/>
</dbReference>
<feature type="transmembrane region" description="Helical" evidence="6">
    <location>
        <begin position="45"/>
        <end position="63"/>
    </location>
</feature>
<evidence type="ECO:0000256" key="6">
    <source>
        <dbReference type="SAM" id="Phobius"/>
    </source>
</evidence>
<feature type="transmembrane region" description="Helical" evidence="6">
    <location>
        <begin position="346"/>
        <end position="365"/>
    </location>
</feature>
<dbReference type="RefSeq" id="WP_010885349.1">
    <property type="nucleotide sequence ID" value="NZ_DUJN01000002.1"/>
</dbReference>
<feature type="transmembrane region" description="Helical" evidence="6">
    <location>
        <begin position="234"/>
        <end position="254"/>
    </location>
</feature>
<evidence type="ECO:0000256" key="1">
    <source>
        <dbReference type="ARBA" id="ARBA00004651"/>
    </source>
</evidence>
<dbReference type="OMA" id="QQAMGID"/>
<protein>
    <submittedName>
        <fullName evidence="8">MFS transporter</fullName>
    </submittedName>
</protein>
<dbReference type="InterPro" id="IPR011701">
    <property type="entry name" value="MFS"/>
</dbReference>
<feature type="transmembrane region" description="Helical" evidence="6">
    <location>
        <begin position="285"/>
        <end position="304"/>
    </location>
</feature>
<feature type="transmembrane region" description="Helical" evidence="6">
    <location>
        <begin position="159"/>
        <end position="177"/>
    </location>
</feature>
<evidence type="ECO:0000313" key="9">
    <source>
        <dbReference type="Proteomes" id="UP000617544"/>
    </source>
</evidence>
<sequence length="372" mass="40246">MQKLIILILISLGWIFNYSHRMAVPSLAPILMKELSINNTEVGLLMTALLLPYSLIQVPAGYIGDKIGRKKLLTLSILGYSISSALIVLARNYWDLVAIRALYGFFAGLYYAPATSLISELFREKKGSALGFFMIGPAIGSGITPLIVVPVALMLNWRLSFLVLSIMSSIVGVLLVLTVKGEPVEVERAKFSIPKGVLLLSLANFLGLGAFFAMLTFLVSYLVSKGVDIKEASLMFSILSLVGVFGSVTAGFLYDYAGKVSVFLAYLLNFLLTFLIIVFPTPLLLIPLGLVLYSVGGIITAYTAEKAEKSNLGVVMGFVNMVGFFGATTGPYVVGFLIDKLGYSRALLSVPLAYLVSALIIIVDIRKTSYKS</sequence>
<evidence type="ECO:0000256" key="2">
    <source>
        <dbReference type="ARBA" id="ARBA00022475"/>
    </source>
</evidence>
<feature type="transmembrane region" description="Helical" evidence="6">
    <location>
        <begin position="197"/>
        <end position="222"/>
    </location>
</feature>
<feature type="domain" description="Major facilitator superfamily (MFS) profile" evidence="7">
    <location>
        <begin position="6"/>
        <end position="369"/>
    </location>
</feature>
<evidence type="ECO:0000256" key="5">
    <source>
        <dbReference type="ARBA" id="ARBA00023136"/>
    </source>
</evidence>
<dbReference type="SUPFAM" id="SSF103473">
    <property type="entry name" value="MFS general substrate transporter"/>
    <property type="match status" value="1"/>
</dbReference>
<feature type="transmembrane region" description="Helical" evidence="6">
    <location>
        <begin position="72"/>
        <end position="91"/>
    </location>
</feature>
<name>A0A832T4U1_PYRHR</name>
<keyword evidence="3 6" id="KW-0812">Transmembrane</keyword>
<dbReference type="GO" id="GO:0005886">
    <property type="term" value="C:plasma membrane"/>
    <property type="evidence" value="ECO:0007669"/>
    <property type="project" value="UniProtKB-SubCell"/>
</dbReference>
<reference evidence="8" key="1">
    <citation type="journal article" date="2020" name="bioRxiv">
        <title>A rank-normalized archaeal taxonomy based on genome phylogeny resolves widespread incomplete and uneven classifications.</title>
        <authorList>
            <person name="Rinke C."/>
            <person name="Chuvochina M."/>
            <person name="Mussig A.J."/>
            <person name="Chaumeil P.-A."/>
            <person name="Waite D.W."/>
            <person name="Whitman W.B."/>
            <person name="Parks D.H."/>
            <person name="Hugenholtz P."/>
        </authorList>
    </citation>
    <scope>NUCLEOTIDE SEQUENCE</scope>
    <source>
        <strain evidence="8">UBA8834</strain>
    </source>
</reference>